<evidence type="ECO:0008006" key="3">
    <source>
        <dbReference type="Google" id="ProtNLM"/>
    </source>
</evidence>
<sequence length="60" mass="6354">MSTKGARTGARAPPGASLTAESILGTLAEHRERIRSLGIRRIGLFGSFVRGETTLWNATG</sequence>
<accession>A0AAX3E5Y3</accession>
<evidence type="ECO:0000313" key="2">
    <source>
        <dbReference type="Proteomes" id="UP001156196"/>
    </source>
</evidence>
<dbReference type="Proteomes" id="UP001156196">
    <property type="component" value="Chromosome"/>
</dbReference>
<reference evidence="1" key="1">
    <citation type="submission" date="2022-10" db="EMBL/GenBank/DDBJ databases">
        <title>Complete genome of Methanoculleus submarinus DSM 15122.</title>
        <authorList>
            <person name="Chen S.-C."/>
            <person name="Lai S.-J."/>
            <person name="You Y.-T."/>
        </authorList>
    </citation>
    <scope>NUCLEOTIDE SEQUENCE</scope>
    <source>
        <strain evidence="1">DSM 15122</strain>
    </source>
</reference>
<name>A0AAX3E5Y3_9EURY</name>
<dbReference type="InterPro" id="IPR043519">
    <property type="entry name" value="NT_sf"/>
</dbReference>
<dbReference type="AlphaFoldDB" id="A0AAX3E5Y3"/>
<organism evidence="1 2">
    <name type="scientific">Methanoculleus submarinus</name>
    <dbReference type="NCBI Taxonomy" id="204050"/>
    <lineage>
        <taxon>Archaea</taxon>
        <taxon>Methanobacteriati</taxon>
        <taxon>Methanobacteriota</taxon>
        <taxon>Stenosarchaea group</taxon>
        <taxon>Methanomicrobia</taxon>
        <taxon>Methanomicrobiales</taxon>
        <taxon>Methanomicrobiaceae</taxon>
        <taxon>Methanoculleus</taxon>
    </lineage>
</organism>
<gene>
    <name evidence="1" type="ORF">OH143_07800</name>
</gene>
<proteinExistence type="predicted"/>
<dbReference type="RefSeq" id="WP_143706286.1">
    <property type="nucleotide sequence ID" value="NZ_CP109831.1"/>
</dbReference>
<protein>
    <recommendedName>
        <fullName evidence="3">Nucleotidyltransferase domain-containing protein</fullName>
    </recommendedName>
</protein>
<evidence type="ECO:0000313" key="1">
    <source>
        <dbReference type="EMBL" id="UYU17613.1"/>
    </source>
</evidence>
<dbReference type="GeneID" id="40917334"/>
<keyword evidence="2" id="KW-1185">Reference proteome</keyword>
<dbReference type="EMBL" id="CP109831">
    <property type="protein sequence ID" value="UYU17613.1"/>
    <property type="molecule type" value="Genomic_DNA"/>
</dbReference>
<dbReference type="KEGG" id="msum:OH143_07800"/>
<dbReference type="SUPFAM" id="SSF81301">
    <property type="entry name" value="Nucleotidyltransferase"/>
    <property type="match status" value="1"/>
</dbReference>